<dbReference type="AlphaFoldDB" id="G3MHH3"/>
<dbReference type="Gene3D" id="1.20.1050.130">
    <property type="match status" value="1"/>
</dbReference>
<dbReference type="CDD" id="cd03075">
    <property type="entry name" value="GST_N_Mu"/>
    <property type="match status" value="1"/>
</dbReference>
<sequence>GVCRHWTSLYAVEPLIRTETPPNSAALGVGTAFAFELTTARMVVLGYWDIRGLAEPIRYLLAHVGVPFEDKRYGFGDGPEPSRDEWLAVKYKLDLDFPNVPYLIDGDVRMTQSQAILRYLGRKHGLAPKDEETLRRVDQLEHQSADVLWSSVRLCYDPDYTEEKRCQFLVDIADKLKQIEAYLKKYGPFGAGKSVTYVDFHLYETLQVIKTLGPSTFRKGYPTLVEYCDRVAALPGLKEYLASDRFKAWPFWSPFAKALAAQNKPPADDC</sequence>
<evidence type="ECO:0000259" key="1">
    <source>
        <dbReference type="PROSITE" id="PS50404"/>
    </source>
</evidence>
<dbReference type="PANTHER" id="PTHR11571">
    <property type="entry name" value="GLUTATHIONE S-TRANSFERASE"/>
    <property type="match status" value="1"/>
</dbReference>
<dbReference type="InterPro" id="IPR004046">
    <property type="entry name" value="GST_C"/>
</dbReference>
<reference evidence="3" key="1">
    <citation type="journal article" date="2011" name="PLoS ONE">
        <title>A deep insight into the sialotranscriptome of the gulf coast tick, Amblyomma maculatum.</title>
        <authorList>
            <person name="Karim S."/>
            <person name="Singh P."/>
            <person name="Ribeiro J.M."/>
        </authorList>
    </citation>
    <scope>NUCLEOTIDE SEQUENCE</scope>
    <source>
        <tissue evidence="3">Salivary gland</tissue>
    </source>
</reference>
<proteinExistence type="evidence at transcript level"/>
<dbReference type="PANTHER" id="PTHR11571:SF253">
    <property type="entry name" value="S-TRANSFERASE, PUTATIVE-RELATED"/>
    <property type="match status" value="1"/>
</dbReference>
<dbReference type="InterPro" id="IPR036282">
    <property type="entry name" value="Glutathione-S-Trfase_C_sf"/>
</dbReference>
<organism evidence="3">
    <name type="scientific">Amblyomma maculatum</name>
    <name type="common">Gulf Coast tick</name>
    <dbReference type="NCBI Taxonomy" id="34609"/>
    <lineage>
        <taxon>Eukaryota</taxon>
        <taxon>Metazoa</taxon>
        <taxon>Ecdysozoa</taxon>
        <taxon>Arthropoda</taxon>
        <taxon>Chelicerata</taxon>
        <taxon>Arachnida</taxon>
        <taxon>Acari</taxon>
        <taxon>Parasitiformes</taxon>
        <taxon>Ixodida</taxon>
        <taxon>Ixodoidea</taxon>
        <taxon>Ixodidae</taxon>
        <taxon>Amblyomminae</taxon>
        <taxon>Amblyomma</taxon>
    </lineage>
</organism>
<dbReference type="EMBL" id="JO841324">
    <property type="protein sequence ID" value="AEO32941.1"/>
    <property type="molecule type" value="mRNA"/>
</dbReference>
<dbReference type="SFLD" id="SFLDG00363">
    <property type="entry name" value="AMPS_(cytGST):_Alpha-__Mu-__Pi"/>
    <property type="match status" value="1"/>
</dbReference>
<evidence type="ECO:0008006" key="4">
    <source>
        <dbReference type="Google" id="ProtNLM"/>
    </source>
</evidence>
<dbReference type="InterPro" id="IPR050213">
    <property type="entry name" value="GST_superfamily"/>
</dbReference>
<accession>G3MHH3</accession>
<dbReference type="SFLD" id="SFLDG01205">
    <property type="entry name" value="AMPS.1"/>
    <property type="match status" value="1"/>
</dbReference>
<dbReference type="PROSITE" id="PS50405">
    <property type="entry name" value="GST_CTER"/>
    <property type="match status" value="1"/>
</dbReference>
<feature type="non-terminal residue" evidence="3">
    <location>
        <position position="1"/>
    </location>
</feature>
<dbReference type="SUPFAM" id="SSF52833">
    <property type="entry name" value="Thioredoxin-like"/>
    <property type="match status" value="1"/>
</dbReference>
<dbReference type="Pfam" id="PF14497">
    <property type="entry name" value="GST_C_3"/>
    <property type="match status" value="1"/>
</dbReference>
<dbReference type="InterPro" id="IPR040079">
    <property type="entry name" value="Glutathione_S-Trfase"/>
</dbReference>
<dbReference type="GO" id="GO:0006749">
    <property type="term" value="P:glutathione metabolic process"/>
    <property type="evidence" value="ECO:0007669"/>
    <property type="project" value="TreeGrafter"/>
</dbReference>
<evidence type="ECO:0000313" key="3">
    <source>
        <dbReference type="EMBL" id="AEO32941.1"/>
    </source>
</evidence>
<dbReference type="Pfam" id="PF02798">
    <property type="entry name" value="GST_N"/>
    <property type="match status" value="1"/>
</dbReference>
<dbReference type="PROSITE" id="PS50404">
    <property type="entry name" value="GST_NTER"/>
    <property type="match status" value="1"/>
</dbReference>
<dbReference type="InterPro" id="IPR004045">
    <property type="entry name" value="Glutathione_S-Trfase_N"/>
</dbReference>
<dbReference type="SFLD" id="SFLDS00019">
    <property type="entry name" value="Glutathione_Transferase_(cytos"/>
    <property type="match status" value="1"/>
</dbReference>
<dbReference type="GO" id="GO:0004364">
    <property type="term" value="F:glutathione transferase activity"/>
    <property type="evidence" value="ECO:0007669"/>
    <property type="project" value="TreeGrafter"/>
</dbReference>
<dbReference type="InterPro" id="IPR010987">
    <property type="entry name" value="Glutathione-S-Trfase_C-like"/>
</dbReference>
<dbReference type="InterPro" id="IPR036249">
    <property type="entry name" value="Thioredoxin-like_sf"/>
</dbReference>
<name>G3MHH3_AMBMU</name>
<feature type="domain" description="GST C-terminal" evidence="2">
    <location>
        <begin position="130"/>
        <end position="251"/>
    </location>
</feature>
<feature type="domain" description="GST N-terminal" evidence="1">
    <location>
        <begin position="41"/>
        <end position="128"/>
    </location>
</feature>
<protein>
    <recommendedName>
        <fullName evidence="4">Glutathione transferase</fullName>
    </recommendedName>
</protein>
<evidence type="ECO:0000259" key="2">
    <source>
        <dbReference type="PROSITE" id="PS50405"/>
    </source>
</evidence>
<dbReference type="SUPFAM" id="SSF47616">
    <property type="entry name" value="GST C-terminal domain-like"/>
    <property type="match status" value="1"/>
</dbReference>